<feature type="transmembrane region" description="Helical" evidence="9">
    <location>
        <begin position="247"/>
        <end position="271"/>
    </location>
</feature>
<evidence type="ECO:0000313" key="11">
    <source>
        <dbReference type="Proteomes" id="UP000294071"/>
    </source>
</evidence>
<dbReference type="AlphaFoldDB" id="A0A4Q2S1S1"/>
<evidence type="ECO:0000256" key="5">
    <source>
        <dbReference type="ARBA" id="ARBA00022989"/>
    </source>
</evidence>
<feature type="transmembrane region" description="Helical" evidence="9">
    <location>
        <begin position="21"/>
        <end position="42"/>
    </location>
</feature>
<comment type="subcellular location">
    <subcellularLocation>
        <location evidence="1">Cell membrane</location>
        <topology evidence="1">Multi-pass membrane protein</topology>
    </subcellularLocation>
</comment>
<sequence length="302" mass="32465">MQPTAGARESPQVDVDLRRRLPAFALCLLLAAVGLIETWAHLEQGGPGWDARAYWDAWRGPMYDGSVGDPGHFLYSPAFAQVVWPLAQTTWPVFLAVFIVVNAVGLAWLLRPLPLVLSVPLWLAASQEIVSGNVFVPMAIVAVLGMRRPHLWAFVALTKITPALGPVWFAVRGEWSAVVKAAVTTVAVAAVSYVVSPGLWHEWFGFLADQARLSDGAIGYEFIPGPLYRIPVALALVVWGARTDRVWVLPVAMLLATPFIWNGSLTLLAAIPRLRTSGTAARPGRASGPPGRPPSSTSAPTG</sequence>
<dbReference type="Proteomes" id="UP000294071">
    <property type="component" value="Unassembled WGS sequence"/>
</dbReference>
<keyword evidence="5 9" id="KW-1133">Transmembrane helix</keyword>
<reference evidence="10 11" key="1">
    <citation type="submission" date="2019-01" db="EMBL/GenBank/DDBJ databases">
        <title>Novel species of Nocardioides.</title>
        <authorList>
            <person name="Liu Q."/>
            <person name="Xin Y.-H."/>
        </authorList>
    </citation>
    <scope>NUCLEOTIDE SEQUENCE [LARGE SCALE GENOMIC DNA]</scope>
    <source>
        <strain evidence="10 11">CGMCC 4.6882</strain>
    </source>
</reference>
<dbReference type="RefSeq" id="WP_129400829.1">
    <property type="nucleotide sequence ID" value="NZ_SDWT01000001.1"/>
</dbReference>
<feature type="transmembrane region" description="Helical" evidence="9">
    <location>
        <begin position="91"/>
        <end position="110"/>
    </location>
</feature>
<evidence type="ECO:0000256" key="3">
    <source>
        <dbReference type="ARBA" id="ARBA00022679"/>
    </source>
</evidence>
<evidence type="ECO:0000256" key="6">
    <source>
        <dbReference type="ARBA" id="ARBA00023136"/>
    </source>
</evidence>
<evidence type="ECO:0000256" key="7">
    <source>
        <dbReference type="ARBA" id="ARBA00024033"/>
    </source>
</evidence>
<keyword evidence="3" id="KW-0808">Transferase</keyword>
<comment type="similarity">
    <text evidence="7">Belongs to the glycosyltransferase 87 family.</text>
</comment>
<dbReference type="GO" id="GO:0005886">
    <property type="term" value="C:plasma membrane"/>
    <property type="evidence" value="ECO:0007669"/>
    <property type="project" value="UniProtKB-SubCell"/>
</dbReference>
<feature type="transmembrane region" description="Helical" evidence="9">
    <location>
        <begin position="151"/>
        <end position="171"/>
    </location>
</feature>
<feature type="transmembrane region" description="Helical" evidence="9">
    <location>
        <begin position="178"/>
        <end position="200"/>
    </location>
</feature>
<evidence type="ECO:0000256" key="9">
    <source>
        <dbReference type="SAM" id="Phobius"/>
    </source>
</evidence>
<feature type="region of interest" description="Disordered" evidence="8">
    <location>
        <begin position="278"/>
        <end position="302"/>
    </location>
</feature>
<dbReference type="Pfam" id="PF09594">
    <property type="entry name" value="GT87"/>
    <property type="match status" value="1"/>
</dbReference>
<dbReference type="EMBL" id="SDWT01000001">
    <property type="protein sequence ID" value="RYB95497.1"/>
    <property type="molecule type" value="Genomic_DNA"/>
</dbReference>
<accession>A0A4Q2S1S1</accession>
<dbReference type="InterPro" id="IPR018584">
    <property type="entry name" value="GT87"/>
</dbReference>
<evidence type="ECO:0000256" key="2">
    <source>
        <dbReference type="ARBA" id="ARBA00022475"/>
    </source>
</evidence>
<dbReference type="GO" id="GO:0016758">
    <property type="term" value="F:hexosyltransferase activity"/>
    <property type="evidence" value="ECO:0007669"/>
    <property type="project" value="InterPro"/>
</dbReference>
<dbReference type="OrthoDB" id="3785315at2"/>
<keyword evidence="4 9" id="KW-0812">Transmembrane</keyword>
<name>A0A4Q2S1S1_9ACTN</name>
<keyword evidence="6 9" id="KW-0472">Membrane</keyword>
<keyword evidence="2" id="KW-1003">Cell membrane</keyword>
<evidence type="ECO:0000256" key="1">
    <source>
        <dbReference type="ARBA" id="ARBA00004651"/>
    </source>
</evidence>
<protein>
    <submittedName>
        <fullName evidence="10">DUF2029 domain-containing protein</fullName>
    </submittedName>
</protein>
<evidence type="ECO:0000313" key="10">
    <source>
        <dbReference type="EMBL" id="RYB95497.1"/>
    </source>
</evidence>
<gene>
    <name evidence="10" type="ORF">EUA93_14800</name>
</gene>
<evidence type="ECO:0000256" key="4">
    <source>
        <dbReference type="ARBA" id="ARBA00022692"/>
    </source>
</evidence>
<feature type="transmembrane region" description="Helical" evidence="9">
    <location>
        <begin position="122"/>
        <end position="145"/>
    </location>
</feature>
<proteinExistence type="inferred from homology"/>
<organism evidence="10 11">
    <name type="scientific">Nocardioides oleivorans</name>
    <dbReference type="NCBI Taxonomy" id="273676"/>
    <lineage>
        <taxon>Bacteria</taxon>
        <taxon>Bacillati</taxon>
        <taxon>Actinomycetota</taxon>
        <taxon>Actinomycetes</taxon>
        <taxon>Propionibacteriales</taxon>
        <taxon>Nocardioidaceae</taxon>
        <taxon>Nocardioides</taxon>
    </lineage>
</organism>
<evidence type="ECO:0000256" key="8">
    <source>
        <dbReference type="SAM" id="MobiDB-lite"/>
    </source>
</evidence>
<keyword evidence="11" id="KW-1185">Reference proteome</keyword>
<comment type="caution">
    <text evidence="10">The sequence shown here is derived from an EMBL/GenBank/DDBJ whole genome shotgun (WGS) entry which is preliminary data.</text>
</comment>